<feature type="compositionally biased region" description="Basic and acidic residues" evidence="1">
    <location>
        <begin position="1"/>
        <end position="11"/>
    </location>
</feature>
<evidence type="ECO:0000256" key="1">
    <source>
        <dbReference type="SAM" id="MobiDB-lite"/>
    </source>
</evidence>
<keyword evidence="2" id="KW-1185">Reference proteome</keyword>
<evidence type="ECO:0000313" key="2">
    <source>
        <dbReference type="Proteomes" id="UP000887565"/>
    </source>
</evidence>
<dbReference type="WBParaSite" id="nRc.2.0.1.t44203-RA">
    <property type="protein sequence ID" value="nRc.2.0.1.t44203-RA"/>
    <property type="gene ID" value="nRc.2.0.1.g44203"/>
</dbReference>
<accession>A0A915KZ32</accession>
<proteinExistence type="predicted"/>
<name>A0A915KZ32_ROMCU</name>
<dbReference type="Proteomes" id="UP000887565">
    <property type="component" value="Unplaced"/>
</dbReference>
<evidence type="ECO:0000313" key="3">
    <source>
        <dbReference type="WBParaSite" id="nRc.2.0.1.t44203-RA"/>
    </source>
</evidence>
<reference evidence="3" key="1">
    <citation type="submission" date="2022-11" db="UniProtKB">
        <authorList>
            <consortium name="WormBaseParasite"/>
        </authorList>
    </citation>
    <scope>IDENTIFICATION</scope>
</reference>
<sequence length="111" mass="12388">MSVSKSKEKLGSHSPALLKASSPPVRSFLRKTMIRTTTKEDDEAQNPMLLEMDPATIYKNAPVTKKDSSSKGNKSVSIYNKIVPKKDKITPGYMDSDFIFHFSIQKTPLIV</sequence>
<protein>
    <submittedName>
        <fullName evidence="3">Uncharacterized protein</fullName>
    </submittedName>
</protein>
<dbReference type="AlphaFoldDB" id="A0A915KZ32"/>
<feature type="region of interest" description="Disordered" evidence="1">
    <location>
        <begin position="1"/>
        <end position="22"/>
    </location>
</feature>
<organism evidence="2 3">
    <name type="scientific">Romanomermis culicivorax</name>
    <name type="common">Nematode worm</name>
    <dbReference type="NCBI Taxonomy" id="13658"/>
    <lineage>
        <taxon>Eukaryota</taxon>
        <taxon>Metazoa</taxon>
        <taxon>Ecdysozoa</taxon>
        <taxon>Nematoda</taxon>
        <taxon>Enoplea</taxon>
        <taxon>Dorylaimia</taxon>
        <taxon>Mermithida</taxon>
        <taxon>Mermithoidea</taxon>
        <taxon>Mermithidae</taxon>
        <taxon>Romanomermis</taxon>
    </lineage>
</organism>